<name>A0ABV1HAJ2_9FIRM</name>
<dbReference type="NCBIfam" id="NF045758">
    <property type="entry name" value="YlxM"/>
    <property type="match status" value="1"/>
</dbReference>
<organism evidence="4 5">
    <name type="scientific">Maccoyibacter intestinihominis</name>
    <dbReference type="NCBI Taxonomy" id="3133499"/>
    <lineage>
        <taxon>Bacteria</taxon>
        <taxon>Bacillati</taxon>
        <taxon>Bacillota</taxon>
        <taxon>Clostridia</taxon>
        <taxon>Lachnospirales</taxon>
        <taxon>Lachnospiraceae</taxon>
        <taxon>Maccoyibacter</taxon>
    </lineage>
</organism>
<evidence type="ECO:0000313" key="5">
    <source>
        <dbReference type="Proteomes" id="UP001454489"/>
    </source>
</evidence>
<evidence type="ECO:0000256" key="2">
    <source>
        <dbReference type="ARBA" id="ARBA00024764"/>
    </source>
</evidence>
<comment type="caution">
    <text evidence="4">The sequence shown here is derived from an EMBL/GenBank/DDBJ whole genome shotgun (WGS) entry which is preliminary data.</text>
</comment>
<dbReference type="InterPro" id="IPR054831">
    <property type="entry name" value="UPF0122_fam_protein"/>
</dbReference>
<sequence>MEEKVTQTYLYDFYGELLNEHQRRIYEYFVFDDLSLGEIAAEEGISRQGVHDMVKRCTKTLAGYEEKLHLIEKFQSAKQKVETIHHLTQTFEENGNKEEHQRVIMEIEQISNQILEEL</sequence>
<keyword evidence="4" id="KW-0238">DNA-binding</keyword>
<evidence type="ECO:0000313" key="4">
    <source>
        <dbReference type="EMBL" id="MEQ2556495.1"/>
    </source>
</evidence>
<accession>A0ABV1HAJ2</accession>
<dbReference type="PANTHER" id="PTHR40083:SF1">
    <property type="entry name" value="UPF0122 PROTEIN YLXM"/>
    <property type="match status" value="1"/>
</dbReference>
<dbReference type="GO" id="GO:0003677">
    <property type="term" value="F:DNA binding"/>
    <property type="evidence" value="ECO:0007669"/>
    <property type="project" value="UniProtKB-KW"/>
</dbReference>
<comment type="similarity">
    <text evidence="1 3">Belongs to the UPF0122 family.</text>
</comment>
<dbReference type="InterPro" id="IPR036388">
    <property type="entry name" value="WH-like_DNA-bd_sf"/>
</dbReference>
<dbReference type="Proteomes" id="UP001454489">
    <property type="component" value="Unassembled WGS sequence"/>
</dbReference>
<comment type="function">
    <text evidence="2 3">Might take part in the signal recognition particle (SRP) pathway. This is inferred from the conservation of its genetic proximity to ftsY/ffh. May be a regulatory protein.</text>
</comment>
<keyword evidence="5" id="KW-1185">Reference proteome</keyword>
<dbReference type="InterPro" id="IPR013324">
    <property type="entry name" value="RNA_pol_sigma_r3/r4-like"/>
</dbReference>
<gene>
    <name evidence="4" type="primary">ylxM</name>
    <name evidence="4" type="ORF">WMO43_01185</name>
</gene>
<reference evidence="4 5" key="1">
    <citation type="submission" date="2024-03" db="EMBL/GenBank/DDBJ databases">
        <title>Human intestinal bacterial collection.</title>
        <authorList>
            <person name="Pauvert C."/>
            <person name="Hitch T.C.A."/>
            <person name="Clavel T."/>
        </authorList>
    </citation>
    <scope>NUCLEOTIDE SEQUENCE [LARGE SCALE GENOMIC DNA]</scope>
    <source>
        <strain evidence="4 5">CLA-AA-H185</strain>
    </source>
</reference>
<proteinExistence type="inferred from homology"/>
<dbReference type="RefSeq" id="WP_177963730.1">
    <property type="nucleotide sequence ID" value="NZ_JBBMEX010000001.1"/>
</dbReference>
<dbReference type="SUPFAM" id="SSF88659">
    <property type="entry name" value="Sigma3 and sigma4 domains of RNA polymerase sigma factors"/>
    <property type="match status" value="1"/>
</dbReference>
<dbReference type="Gene3D" id="1.10.10.10">
    <property type="entry name" value="Winged helix-like DNA-binding domain superfamily/Winged helix DNA-binding domain"/>
    <property type="match status" value="1"/>
</dbReference>
<evidence type="ECO:0000256" key="1">
    <source>
        <dbReference type="ARBA" id="ARBA00008720"/>
    </source>
</evidence>
<dbReference type="Pfam" id="PF04297">
    <property type="entry name" value="UPF0122"/>
    <property type="match status" value="1"/>
</dbReference>
<dbReference type="InterPro" id="IPR007394">
    <property type="entry name" value="UPF0122"/>
</dbReference>
<evidence type="ECO:0000256" key="3">
    <source>
        <dbReference type="HAMAP-Rule" id="MF_00245"/>
    </source>
</evidence>
<dbReference type="PANTHER" id="PTHR40083">
    <property type="entry name" value="UPF0122 PROTEIN CBO2450/CLC_2298"/>
    <property type="match status" value="1"/>
</dbReference>
<dbReference type="HAMAP" id="MF_00245">
    <property type="entry name" value="UPF0122"/>
    <property type="match status" value="1"/>
</dbReference>
<dbReference type="EMBL" id="JBBMEX010000001">
    <property type="protein sequence ID" value="MEQ2556495.1"/>
    <property type="molecule type" value="Genomic_DNA"/>
</dbReference>
<protein>
    <recommendedName>
        <fullName evidence="3">UPF0122 protein WMO43_01185</fullName>
    </recommendedName>
</protein>